<sequence length="380" mass="41581">MSLDNRYPAISDLAARARRRIPGFAWDYLDSGTGTEATVRRNRAKLDEILFDPAILSGELEFDLSTTLLGRDYPLPFGIAPVGMSGLMWPDAERTLARLGRDEGIPYSLSTVAAQTPETVGPHLGPDAWFQLYPPRDPDIRKDMLRRFKDAGFGTLVLTADVPVASRRERQLRGGMSTPPKLTPRILAQIALRPEWAMGTLRHGLPRLRTIESYTGDKGALSSTKHIGYLIRTSPDWEYLKWLRDHWDGPMMVKGVLVAEDAARLKDEGVDAVWVSNHAGRQFDGSPASIEVLPGIREAVGPDYPLVFDGGIAGGLDIMRALAMGADFVMLGRAFHYGLGALGAAGAAHVVHILREDLKSNLGQLGLASFEGLAERMRSS</sequence>
<feature type="binding site" evidence="7">
    <location>
        <position position="28"/>
    </location>
    <ligand>
        <name>glyoxylate</name>
        <dbReference type="ChEBI" id="CHEBI:36655"/>
    </ligand>
</feature>
<dbReference type="RefSeq" id="WP_049643734.1">
    <property type="nucleotide sequence ID" value="NZ_LFTY01000002.1"/>
</dbReference>
<dbReference type="PATRIC" id="fig|1675527.3.peg.3199"/>
<keyword evidence="4 9" id="KW-0560">Oxidoreductase</keyword>
<dbReference type="InterPro" id="IPR012133">
    <property type="entry name" value="Alpha-hydoxy_acid_DH_FMN"/>
</dbReference>
<feature type="binding site" evidence="7">
    <location>
        <position position="110"/>
    </location>
    <ligand>
        <name>FMN</name>
        <dbReference type="ChEBI" id="CHEBI:58210"/>
    </ligand>
</feature>
<dbReference type="EMBL" id="LFTY01000002">
    <property type="protein sequence ID" value="KMW58088.1"/>
    <property type="molecule type" value="Genomic_DNA"/>
</dbReference>
<gene>
    <name evidence="9" type="ORF">AIOL_003058</name>
</gene>
<comment type="cofactor">
    <cofactor evidence="1">
        <name>FMN</name>
        <dbReference type="ChEBI" id="CHEBI:58210"/>
    </cofactor>
</comment>
<dbReference type="Pfam" id="PF01070">
    <property type="entry name" value="FMN_dh"/>
    <property type="match status" value="1"/>
</dbReference>
<keyword evidence="2 7" id="KW-0285">Flavoprotein</keyword>
<comment type="caution">
    <text evidence="9">The sequence shown here is derived from an EMBL/GenBank/DDBJ whole genome shotgun (WGS) entry which is preliminary data.</text>
</comment>
<evidence type="ECO:0000256" key="6">
    <source>
        <dbReference type="PIRSR" id="PIRSR000138-1"/>
    </source>
</evidence>
<dbReference type="InterPro" id="IPR000262">
    <property type="entry name" value="FMN-dep_DH"/>
</dbReference>
<dbReference type="GO" id="GO:0004459">
    <property type="term" value="F:L-lactate dehydrogenase (NAD+) activity"/>
    <property type="evidence" value="ECO:0007669"/>
    <property type="project" value="TreeGrafter"/>
</dbReference>
<evidence type="ECO:0000256" key="3">
    <source>
        <dbReference type="ARBA" id="ARBA00022643"/>
    </source>
</evidence>
<dbReference type="GO" id="GO:0010181">
    <property type="term" value="F:FMN binding"/>
    <property type="evidence" value="ECO:0007669"/>
    <property type="project" value="InterPro"/>
</dbReference>
<dbReference type="CDD" id="cd02809">
    <property type="entry name" value="alpha_hydroxyacid_oxid_FMN"/>
    <property type="match status" value="1"/>
</dbReference>
<protein>
    <submittedName>
        <fullName evidence="9">L-lactate dehydrogenase</fullName>
        <ecNumber evidence="9">1.1.2.3</ecNumber>
    </submittedName>
</protein>
<dbReference type="AlphaFoldDB" id="A0A0J9GX37"/>
<dbReference type="PIRSF" id="PIRSF000138">
    <property type="entry name" value="Al-hdrx_acd_dh"/>
    <property type="match status" value="1"/>
</dbReference>
<dbReference type="Proteomes" id="UP000037178">
    <property type="component" value="Unassembled WGS sequence"/>
</dbReference>
<evidence type="ECO:0000256" key="1">
    <source>
        <dbReference type="ARBA" id="ARBA00001917"/>
    </source>
</evidence>
<feature type="domain" description="FMN hydroxy acid dehydrogenase" evidence="8">
    <location>
        <begin position="2"/>
        <end position="380"/>
    </location>
</feature>
<feature type="binding site" evidence="7">
    <location>
        <position position="276"/>
    </location>
    <ligand>
        <name>FMN</name>
        <dbReference type="ChEBI" id="CHEBI:58210"/>
    </ligand>
</feature>
<name>A0A0J9GX37_9RHOB</name>
<dbReference type="PANTHER" id="PTHR10578:SF107">
    <property type="entry name" value="2-HYDROXYACID OXIDASE 1"/>
    <property type="match status" value="1"/>
</dbReference>
<evidence type="ECO:0000259" key="8">
    <source>
        <dbReference type="PROSITE" id="PS51349"/>
    </source>
</evidence>
<evidence type="ECO:0000256" key="7">
    <source>
        <dbReference type="PIRSR" id="PIRSR000138-2"/>
    </source>
</evidence>
<dbReference type="GO" id="GO:0009060">
    <property type="term" value="P:aerobic respiration"/>
    <property type="evidence" value="ECO:0007669"/>
    <property type="project" value="TreeGrafter"/>
</dbReference>
<dbReference type="InterPro" id="IPR013785">
    <property type="entry name" value="Aldolase_TIM"/>
</dbReference>
<dbReference type="InterPro" id="IPR037396">
    <property type="entry name" value="FMN_HAD"/>
</dbReference>
<feature type="binding site" evidence="7">
    <location>
        <position position="281"/>
    </location>
    <ligand>
        <name>glyoxylate</name>
        <dbReference type="ChEBI" id="CHEBI:36655"/>
    </ligand>
</feature>
<evidence type="ECO:0000313" key="10">
    <source>
        <dbReference type="Proteomes" id="UP000037178"/>
    </source>
</evidence>
<comment type="similarity">
    <text evidence="5">Belongs to the FMN-dependent alpha-hydroxy acid dehydrogenase family.</text>
</comment>
<feature type="binding site" evidence="7">
    <location>
        <position position="131"/>
    </location>
    <ligand>
        <name>FMN</name>
        <dbReference type="ChEBI" id="CHEBI:58210"/>
    </ligand>
</feature>
<feature type="binding site" evidence="7">
    <location>
        <begin position="332"/>
        <end position="333"/>
    </location>
    <ligand>
        <name>FMN</name>
        <dbReference type="ChEBI" id="CHEBI:58210"/>
    </ligand>
</feature>
<evidence type="ECO:0000313" key="9">
    <source>
        <dbReference type="EMBL" id="KMW58088.1"/>
    </source>
</evidence>
<evidence type="ECO:0000256" key="5">
    <source>
        <dbReference type="ARBA" id="ARBA00024042"/>
    </source>
</evidence>
<dbReference type="SUPFAM" id="SSF51395">
    <property type="entry name" value="FMN-linked oxidoreductases"/>
    <property type="match status" value="1"/>
</dbReference>
<organism evidence="9 10">
    <name type="scientific">Candidatus Rhodobacter oscarellae</name>
    <dbReference type="NCBI Taxonomy" id="1675527"/>
    <lineage>
        <taxon>Bacteria</taxon>
        <taxon>Pseudomonadati</taxon>
        <taxon>Pseudomonadota</taxon>
        <taxon>Alphaproteobacteria</taxon>
        <taxon>Rhodobacterales</taxon>
        <taxon>Rhodobacter group</taxon>
        <taxon>Rhodobacter</taxon>
    </lineage>
</organism>
<dbReference type="GO" id="GO:0005886">
    <property type="term" value="C:plasma membrane"/>
    <property type="evidence" value="ECO:0007669"/>
    <property type="project" value="TreeGrafter"/>
</dbReference>
<evidence type="ECO:0000256" key="2">
    <source>
        <dbReference type="ARBA" id="ARBA00022630"/>
    </source>
</evidence>
<dbReference type="PANTHER" id="PTHR10578">
    <property type="entry name" value="S -2-HYDROXY-ACID OXIDASE-RELATED"/>
    <property type="match status" value="1"/>
</dbReference>
<proteinExistence type="inferred from homology"/>
<dbReference type="STRING" id="1675527.AIOL_003058"/>
<feature type="binding site" evidence="7">
    <location>
        <position position="254"/>
    </location>
    <ligand>
        <name>FMN</name>
        <dbReference type="ChEBI" id="CHEBI:58210"/>
    </ligand>
</feature>
<evidence type="ECO:0000256" key="4">
    <source>
        <dbReference type="ARBA" id="ARBA00023002"/>
    </source>
</evidence>
<keyword evidence="3 7" id="KW-0288">FMN</keyword>
<feature type="active site" description="Proton acceptor" evidence="6">
    <location>
        <position position="278"/>
    </location>
</feature>
<dbReference type="EC" id="1.1.2.3" evidence="9"/>
<reference evidence="9 10" key="1">
    <citation type="submission" date="2015-06" db="EMBL/GenBank/DDBJ databases">
        <title>Draft genome sequence of an Alphaproteobacteria species associated to the Mediterranean sponge Oscarella lobularis.</title>
        <authorList>
            <person name="Jourda C."/>
            <person name="Santini S."/>
            <person name="Claverie J.-M."/>
        </authorList>
    </citation>
    <scope>NUCLEOTIDE SEQUENCE [LARGE SCALE GENOMIC DNA]</scope>
    <source>
        <strain evidence="9">IGS</strain>
    </source>
</reference>
<feature type="binding site" evidence="7">
    <location>
        <position position="159"/>
    </location>
    <ligand>
        <name>FMN</name>
        <dbReference type="ChEBI" id="CHEBI:58210"/>
    </ligand>
</feature>
<feature type="binding site" evidence="7">
    <location>
        <begin position="81"/>
        <end position="83"/>
    </location>
    <ligand>
        <name>FMN</name>
        <dbReference type="ChEBI" id="CHEBI:58210"/>
    </ligand>
</feature>
<feature type="binding site" evidence="7">
    <location>
        <position position="168"/>
    </location>
    <ligand>
        <name>glyoxylate</name>
        <dbReference type="ChEBI" id="CHEBI:36655"/>
    </ligand>
</feature>
<dbReference type="GO" id="GO:0004460">
    <property type="term" value="F:L-lactate dehydrogenase (cytochrome) activity"/>
    <property type="evidence" value="ECO:0007669"/>
    <property type="project" value="UniProtKB-EC"/>
</dbReference>
<dbReference type="PROSITE" id="PS51349">
    <property type="entry name" value="FMN_HYDROXY_ACID_DH_2"/>
    <property type="match status" value="1"/>
</dbReference>
<feature type="binding site" evidence="7">
    <location>
        <position position="278"/>
    </location>
    <ligand>
        <name>glyoxylate</name>
        <dbReference type="ChEBI" id="CHEBI:36655"/>
    </ligand>
</feature>
<keyword evidence="10" id="KW-1185">Reference proteome</keyword>
<feature type="binding site" evidence="7">
    <location>
        <position position="133"/>
    </location>
    <ligand>
        <name>glyoxylate</name>
        <dbReference type="ChEBI" id="CHEBI:36655"/>
    </ligand>
</feature>
<accession>A0A0J9GX37</accession>
<dbReference type="Gene3D" id="3.20.20.70">
    <property type="entry name" value="Aldolase class I"/>
    <property type="match status" value="1"/>
</dbReference>
<dbReference type="OrthoDB" id="9770452at2"/>